<organism evidence="3 4">
    <name type="scientific">Demequina mangrovi</name>
    <dbReference type="NCBI Taxonomy" id="1043493"/>
    <lineage>
        <taxon>Bacteria</taxon>
        <taxon>Bacillati</taxon>
        <taxon>Actinomycetota</taxon>
        <taxon>Actinomycetes</taxon>
        <taxon>Micrococcales</taxon>
        <taxon>Demequinaceae</taxon>
        <taxon>Demequina</taxon>
    </lineage>
</organism>
<evidence type="ECO:0000313" key="3">
    <source>
        <dbReference type="EMBL" id="SEJ08850.1"/>
    </source>
</evidence>
<dbReference type="EMBL" id="FNZI01000002">
    <property type="protein sequence ID" value="SEJ08850.1"/>
    <property type="molecule type" value="Genomic_DNA"/>
</dbReference>
<accession>A0A1H6W7R5</accession>
<feature type="domain" description="Activator of Hsp90 ATPase homologue 1/2-like C-terminal" evidence="2">
    <location>
        <begin position="23"/>
        <end position="159"/>
    </location>
</feature>
<keyword evidence="4" id="KW-1185">Reference proteome</keyword>
<dbReference type="Pfam" id="PF08327">
    <property type="entry name" value="AHSA1"/>
    <property type="match status" value="2"/>
</dbReference>
<dbReference type="SUPFAM" id="SSF55961">
    <property type="entry name" value="Bet v1-like"/>
    <property type="match status" value="2"/>
</dbReference>
<feature type="domain" description="Activator of Hsp90 ATPase homologue 1/2-like C-terminal" evidence="2">
    <location>
        <begin position="190"/>
        <end position="326"/>
    </location>
</feature>
<dbReference type="Proteomes" id="UP000183315">
    <property type="component" value="Unassembled WGS sequence"/>
</dbReference>
<reference evidence="4" key="1">
    <citation type="submission" date="2016-10" db="EMBL/GenBank/DDBJ databases">
        <authorList>
            <person name="Varghese N."/>
        </authorList>
    </citation>
    <scope>NUCLEOTIDE SEQUENCE [LARGE SCALE GENOMIC DNA]</scope>
    <source>
        <strain evidence="4">DSM 24868</strain>
    </source>
</reference>
<evidence type="ECO:0000313" key="4">
    <source>
        <dbReference type="Proteomes" id="UP000183315"/>
    </source>
</evidence>
<evidence type="ECO:0000256" key="1">
    <source>
        <dbReference type="ARBA" id="ARBA00006817"/>
    </source>
</evidence>
<dbReference type="InterPro" id="IPR023393">
    <property type="entry name" value="START-like_dom_sf"/>
</dbReference>
<comment type="similarity">
    <text evidence="1">Belongs to the AHA1 family.</text>
</comment>
<protein>
    <submittedName>
        <fullName evidence="3">Uncharacterized conserved protein YndB, AHSA1/START domain</fullName>
    </submittedName>
</protein>
<gene>
    <name evidence="3" type="ORF">SAMN05421637_0733</name>
</gene>
<dbReference type="eggNOG" id="COG3832">
    <property type="taxonomic scope" value="Bacteria"/>
</dbReference>
<dbReference type="InterPro" id="IPR013538">
    <property type="entry name" value="ASHA1/2-like_C"/>
</dbReference>
<dbReference type="AlphaFoldDB" id="A0A1H6W7R5"/>
<dbReference type="RefSeq" id="WP_042216425.1">
    <property type="nucleotide sequence ID" value="NZ_BBLU01000017.1"/>
</dbReference>
<proteinExistence type="inferred from homology"/>
<dbReference type="STRING" id="1043493.SAMN05421637_0733"/>
<dbReference type="OrthoDB" id="3365660at2"/>
<name>A0A1H6W7R5_9MICO</name>
<dbReference type="Gene3D" id="3.30.530.20">
    <property type="match status" value="2"/>
</dbReference>
<dbReference type="CDD" id="cd07814">
    <property type="entry name" value="SRPBCC_CalC_Aha1-like"/>
    <property type="match status" value="1"/>
</dbReference>
<sequence>MPLTTVVSDPEALTITVAGEYSVPVERLFQAYLDPRQLERFWGPVEWPATFTRHDAAPGGRSEYFMRGPDGERSGGYWKWIAVDAPRSFEVEDGFANEDGTDNTDLPAMRMVFTFEATDEGSRFTSVTHFGSLEALETVVEMGMEQGIRSAMSQIDAVVADLESFAAGRAVDAQLLSDTQVRVSRVIRGTVEQVWRAHHDADLMRRWLLGPEGWTMPVCEVAHEVGDTYRYEWAPVVGGPADGAPPFGFTGELLESASPCREVTTENMIGMEGPGTTNELTLTPVDGGTLLSLVITYPSQELRDIVLGTGMTDGMETSYARLEEELAAV</sequence>
<evidence type="ECO:0000259" key="2">
    <source>
        <dbReference type="Pfam" id="PF08327"/>
    </source>
</evidence>